<feature type="region of interest" description="Disordered" evidence="1">
    <location>
        <begin position="1"/>
        <end position="24"/>
    </location>
</feature>
<protein>
    <submittedName>
        <fullName evidence="2">Uncharacterized protein</fullName>
    </submittedName>
</protein>
<dbReference type="Proteomes" id="UP000684084">
    <property type="component" value="Unassembled WGS sequence"/>
</dbReference>
<proteinExistence type="predicted"/>
<feature type="compositionally biased region" description="Basic and acidic residues" evidence="1">
    <location>
        <begin position="310"/>
        <end position="322"/>
    </location>
</feature>
<organism evidence="2 3">
    <name type="scientific">Rhizophagus irregularis</name>
    <dbReference type="NCBI Taxonomy" id="588596"/>
    <lineage>
        <taxon>Eukaryota</taxon>
        <taxon>Fungi</taxon>
        <taxon>Fungi incertae sedis</taxon>
        <taxon>Mucoromycota</taxon>
        <taxon>Glomeromycotina</taxon>
        <taxon>Glomeromycetes</taxon>
        <taxon>Glomerales</taxon>
        <taxon>Glomeraceae</taxon>
        <taxon>Rhizophagus</taxon>
    </lineage>
</organism>
<reference evidence="2" key="1">
    <citation type="submission" date="2020-05" db="EMBL/GenBank/DDBJ databases">
        <authorList>
            <person name="Rincon C."/>
            <person name="Sanders R I."/>
            <person name="Robbins C."/>
            <person name="Chaturvedi A."/>
        </authorList>
    </citation>
    <scope>NUCLEOTIDE SEQUENCE</scope>
    <source>
        <strain evidence="2">CHB12</strain>
    </source>
</reference>
<dbReference type="VEuPathDB" id="FungiDB:RhiirFUN_005555"/>
<name>A0A916EJZ8_9GLOM</name>
<dbReference type="OrthoDB" id="2430975at2759"/>
<feature type="compositionally biased region" description="Low complexity" evidence="1">
    <location>
        <begin position="349"/>
        <end position="366"/>
    </location>
</feature>
<comment type="caution">
    <text evidence="2">The sequence shown here is derived from an EMBL/GenBank/DDBJ whole genome shotgun (WGS) entry which is preliminary data.</text>
</comment>
<feature type="region of interest" description="Disordered" evidence="1">
    <location>
        <begin position="291"/>
        <end position="377"/>
    </location>
</feature>
<gene>
    <name evidence="2" type="ORF">CHRIB12_LOCUS23289</name>
</gene>
<accession>A0A916EJZ8</accession>
<evidence type="ECO:0000313" key="3">
    <source>
        <dbReference type="Proteomes" id="UP000684084"/>
    </source>
</evidence>
<dbReference type="EMBL" id="CAGKOT010000088">
    <property type="protein sequence ID" value="CAB5394355.1"/>
    <property type="molecule type" value="Genomic_DNA"/>
</dbReference>
<sequence length="469" mass="51986">MEIRQRNREKKLCTAPSGQRESAHLLINPKSENNESYLCEEKGDQALEGSDKHISFQETSPTPIVRKIPYNQKVEQGIIQEVISFIQKRALTSSINILESREIETVSADGEGRDLAQLFSDAKVAEGRTLEAKRRELVCWYNYSESYQNKVAEICSKTGVAEKTAKSQVYAMIKASLPNVSDSNLYKKTERAGSVYKLFGKIIDPATKKEVMGIGIDKVYGISYGVRGISELSDAQILNIINRVAEKARDILTNGQEQNHVTEISEKILPIPEENLSLSADVDGYINMLTGSLDDETDNWGTPYENSARIGKEEANEVKLEDEVPPGPENVPSDSSGDSKGIGPDDLPKSQVSIPSTSSSDQISKSNRSGLPVSILPEDPEEKRKHIIGLVLEKFPYLSLDDSDERLDTFNLDGSTLCPLCNGDHKVNRSIFDEIKGEWGAGEYYGEQTYRLKCRESFKPGIPIVSVKA</sequence>
<dbReference type="AlphaFoldDB" id="A0A916EJZ8"/>
<dbReference type="VEuPathDB" id="FungiDB:RhiirFUN_010971"/>
<feature type="compositionally biased region" description="Basic and acidic residues" evidence="1">
    <location>
        <begin position="1"/>
        <end position="12"/>
    </location>
</feature>
<evidence type="ECO:0000256" key="1">
    <source>
        <dbReference type="SAM" id="MobiDB-lite"/>
    </source>
</evidence>
<evidence type="ECO:0000313" key="2">
    <source>
        <dbReference type="EMBL" id="CAB5394355.1"/>
    </source>
</evidence>